<evidence type="ECO:0000313" key="1">
    <source>
        <dbReference type="EMBL" id="ACJ29780.1"/>
    </source>
</evidence>
<reference evidence="1 2" key="1">
    <citation type="journal article" date="2008" name="PLoS ONE">
        <title>Environmental adaptation: genomic analysis of the piezotolerant and psychrotolerant deep-sea iron reducing bacterium Shewanella piezotolerans WP3.</title>
        <authorList>
            <person name="Wang F."/>
            <person name="Wang J."/>
            <person name="Jian H."/>
            <person name="Zhang B."/>
            <person name="Li S."/>
            <person name="Wang F."/>
            <person name="Zeng X."/>
            <person name="Gao L."/>
            <person name="Bartlett D.H."/>
            <person name="Yu J."/>
            <person name="Hu S."/>
            <person name="Xiao X."/>
        </authorList>
    </citation>
    <scope>NUCLEOTIDE SEQUENCE [LARGE SCALE GENOMIC DNA]</scope>
    <source>
        <strain evidence="2">WP3 / JCM 13877</strain>
    </source>
</reference>
<dbReference type="Proteomes" id="UP000000753">
    <property type="component" value="Chromosome"/>
</dbReference>
<dbReference type="EMBL" id="CP000472">
    <property type="protein sequence ID" value="ACJ29780.1"/>
    <property type="molecule type" value="Genomic_DNA"/>
</dbReference>
<organism evidence="1 2">
    <name type="scientific">Shewanella piezotolerans (strain WP3 / JCM 13877)</name>
    <dbReference type="NCBI Taxonomy" id="225849"/>
    <lineage>
        <taxon>Bacteria</taxon>
        <taxon>Pseudomonadati</taxon>
        <taxon>Pseudomonadota</taxon>
        <taxon>Gammaproteobacteria</taxon>
        <taxon>Alteromonadales</taxon>
        <taxon>Shewanellaceae</taxon>
        <taxon>Shewanella</taxon>
    </lineage>
</organism>
<accession>B8CPR7</accession>
<sequence length="31" mass="3629">MSDIFDGVLIKTDSVEETVEHQHSKEDKHHH</sequence>
<proteinExistence type="predicted"/>
<evidence type="ECO:0000313" key="2">
    <source>
        <dbReference type="Proteomes" id="UP000000753"/>
    </source>
</evidence>
<dbReference type="AlphaFoldDB" id="B8CPR7"/>
<name>B8CPR7_SHEPW</name>
<keyword evidence="2" id="KW-1185">Reference proteome</keyword>
<gene>
    <name evidence="1" type="ordered locus">swp_3064</name>
</gene>
<dbReference type="STRING" id="225849.swp_3064"/>
<dbReference type="KEGG" id="swp:swp_3064"/>
<dbReference type="HOGENOM" id="CLU_3398427_0_0_6"/>
<protein>
    <submittedName>
        <fullName evidence="1">Uncharacterized protein</fullName>
    </submittedName>
</protein>